<evidence type="ECO:0000256" key="1">
    <source>
        <dbReference type="ARBA" id="ARBA00008779"/>
    </source>
</evidence>
<dbReference type="EMBL" id="CP031165">
    <property type="protein sequence ID" value="AXV05375.1"/>
    <property type="molecule type" value="Genomic_DNA"/>
</dbReference>
<dbReference type="KEGG" id="euz:DVS28_a0674"/>
<evidence type="ECO:0000256" key="4">
    <source>
        <dbReference type="ARBA" id="ARBA00022837"/>
    </source>
</evidence>
<accession>A0A346XT28</accession>
<dbReference type="InterPro" id="IPR024607">
    <property type="entry name" value="Sulfatase_CS"/>
</dbReference>
<evidence type="ECO:0000256" key="2">
    <source>
        <dbReference type="ARBA" id="ARBA00022723"/>
    </source>
</evidence>
<evidence type="ECO:0000259" key="5">
    <source>
        <dbReference type="Pfam" id="PF00884"/>
    </source>
</evidence>
<keyword evidence="7" id="KW-1185">Reference proteome</keyword>
<evidence type="ECO:0000313" key="7">
    <source>
        <dbReference type="Proteomes" id="UP000264006"/>
    </source>
</evidence>
<gene>
    <name evidence="6" type="ORF">DVS28_a0674</name>
</gene>
<dbReference type="PANTHER" id="PTHR42693:SF53">
    <property type="entry name" value="ENDO-4-O-SULFATASE"/>
    <property type="match status" value="1"/>
</dbReference>
<dbReference type="PROSITE" id="PS51318">
    <property type="entry name" value="TAT"/>
    <property type="match status" value="1"/>
</dbReference>
<dbReference type="Gene3D" id="3.30.1120.10">
    <property type="match status" value="1"/>
</dbReference>
<protein>
    <submittedName>
        <fullName evidence="6">Arylsulfatase</fullName>
    </submittedName>
</protein>
<dbReference type="Gene3D" id="3.40.720.10">
    <property type="entry name" value="Alkaline Phosphatase, subunit A"/>
    <property type="match status" value="1"/>
</dbReference>
<dbReference type="InterPro" id="IPR050738">
    <property type="entry name" value="Sulfatase"/>
</dbReference>
<dbReference type="InterPro" id="IPR017850">
    <property type="entry name" value="Alkaline_phosphatase_core_sf"/>
</dbReference>
<dbReference type="PANTHER" id="PTHR42693">
    <property type="entry name" value="ARYLSULFATASE FAMILY MEMBER"/>
    <property type="match status" value="1"/>
</dbReference>
<name>A0A346XT28_9ACTN</name>
<dbReference type="GO" id="GO:0046872">
    <property type="term" value="F:metal ion binding"/>
    <property type="evidence" value="ECO:0007669"/>
    <property type="project" value="UniProtKB-KW"/>
</dbReference>
<dbReference type="InterPro" id="IPR006311">
    <property type="entry name" value="TAT_signal"/>
</dbReference>
<dbReference type="Pfam" id="PF00884">
    <property type="entry name" value="Sulfatase"/>
    <property type="match status" value="1"/>
</dbReference>
<sequence>MHPRVPAPTTPRTDSHGVTRRRVLTAAAGVAGAAAVGGLPIPGVSTARPANAAARPTGDRPNIVVVLADDTGWGAFGAYGQQHVVSPNLDEMAHDGIAFTDTYAGAPICAPSRCSLLTGMHTGHARVRDNNFTVTGDEPTLLPEDTTFAQVLKRAGYATGAFGKWGFGPDDCYVPIGAGVAPGIAAPSEGGGGPVGDLEQNVGHDSHPLQKGFDEFYGLVRHHHATEGYWPSYLWDGNQRVIIEENEGGEVEEVYAPTAYVERTLDFIERNADQPFVAYVGLQNAHWPNHVPSTEPYTDRVGWTEEMKRYAAQITLIDTYTGMIRDKLVELGLDDNTIVFVSSDNGPTEERAAVGGGDEARHTTPSVDSAIADIAWDMTGGLRSKKHSMYDGGLRVPMIVWGPGLVRTDGATVGATPWQFADLLPTLADFAGADIPPDIDGASVRAWITGESDGEMRPLYFERPPYAGLNVDGKQNASNTYVQVVREGKWKCLRHALGHTDPNAPDERWEVELFDMHADRGETVNLALLNRDVVGRMVTTMKASHAPQPFAREPWPPAQ</sequence>
<dbReference type="PROSITE" id="PS00523">
    <property type="entry name" value="SULFATASE_1"/>
    <property type="match status" value="1"/>
</dbReference>
<dbReference type="InterPro" id="IPR000917">
    <property type="entry name" value="Sulfatase_N"/>
</dbReference>
<comment type="similarity">
    <text evidence="1">Belongs to the sulfatase family.</text>
</comment>
<evidence type="ECO:0000256" key="3">
    <source>
        <dbReference type="ARBA" id="ARBA00022801"/>
    </source>
</evidence>
<reference evidence="6 7" key="1">
    <citation type="submission" date="2018-09" db="EMBL/GenBank/DDBJ databases">
        <title>Complete genome sequence of Euzebya sp. DY32-46 isolated from seawater of Pacific Ocean.</title>
        <authorList>
            <person name="Xu L."/>
            <person name="Wu Y.-H."/>
            <person name="Xu X.-W."/>
        </authorList>
    </citation>
    <scope>NUCLEOTIDE SEQUENCE [LARGE SCALE GENOMIC DNA]</scope>
    <source>
        <strain evidence="6 7">DY32-46</strain>
    </source>
</reference>
<evidence type="ECO:0000313" key="6">
    <source>
        <dbReference type="EMBL" id="AXV05375.1"/>
    </source>
</evidence>
<dbReference type="Proteomes" id="UP000264006">
    <property type="component" value="Chromosome"/>
</dbReference>
<dbReference type="RefSeq" id="WP_164709878.1">
    <property type="nucleotide sequence ID" value="NZ_CP031165.1"/>
</dbReference>
<keyword evidence="2" id="KW-0479">Metal-binding</keyword>
<dbReference type="AlphaFoldDB" id="A0A346XT28"/>
<keyword evidence="3" id="KW-0378">Hydrolase</keyword>
<dbReference type="SUPFAM" id="SSF53649">
    <property type="entry name" value="Alkaline phosphatase-like"/>
    <property type="match status" value="1"/>
</dbReference>
<dbReference type="GO" id="GO:0004065">
    <property type="term" value="F:arylsulfatase activity"/>
    <property type="evidence" value="ECO:0007669"/>
    <property type="project" value="TreeGrafter"/>
</dbReference>
<proteinExistence type="inferred from homology"/>
<feature type="domain" description="Sulfatase N-terminal" evidence="5">
    <location>
        <begin position="61"/>
        <end position="432"/>
    </location>
</feature>
<keyword evidence="4" id="KW-0106">Calcium</keyword>
<organism evidence="6 7">
    <name type="scientific">Euzebya pacifica</name>
    <dbReference type="NCBI Taxonomy" id="1608957"/>
    <lineage>
        <taxon>Bacteria</taxon>
        <taxon>Bacillati</taxon>
        <taxon>Actinomycetota</taxon>
        <taxon>Nitriliruptoria</taxon>
        <taxon>Euzebyales</taxon>
    </lineage>
</organism>